<dbReference type="InterPro" id="IPR026961">
    <property type="entry name" value="PGG_dom"/>
</dbReference>
<evidence type="ECO:0000313" key="10">
    <source>
        <dbReference type="EMBL" id="VAI21154.1"/>
    </source>
</evidence>
<accession>A0A9R0TW34</accession>
<evidence type="ECO:0000256" key="4">
    <source>
        <dbReference type="ARBA" id="ARBA00022989"/>
    </source>
</evidence>
<dbReference type="EMBL" id="LT934119">
    <property type="protein sequence ID" value="VAI21154.1"/>
    <property type="molecule type" value="Genomic_DNA"/>
</dbReference>
<evidence type="ECO:0000256" key="3">
    <source>
        <dbReference type="ARBA" id="ARBA00022737"/>
    </source>
</evidence>
<evidence type="ECO:0000313" key="11">
    <source>
        <dbReference type="Proteomes" id="UP000324705"/>
    </source>
</evidence>
<keyword evidence="5 7" id="KW-0040">ANK repeat</keyword>
<dbReference type="PANTHER" id="PTHR24186">
    <property type="entry name" value="PROTEIN PHOSPHATASE 1 REGULATORY SUBUNIT"/>
    <property type="match status" value="1"/>
</dbReference>
<organism evidence="10 11">
    <name type="scientific">Triticum turgidum subsp. durum</name>
    <name type="common">Durum wheat</name>
    <name type="synonym">Triticum durum</name>
    <dbReference type="NCBI Taxonomy" id="4567"/>
    <lineage>
        <taxon>Eukaryota</taxon>
        <taxon>Viridiplantae</taxon>
        <taxon>Streptophyta</taxon>
        <taxon>Embryophyta</taxon>
        <taxon>Tracheophyta</taxon>
        <taxon>Spermatophyta</taxon>
        <taxon>Magnoliopsida</taxon>
        <taxon>Liliopsida</taxon>
        <taxon>Poales</taxon>
        <taxon>Poaceae</taxon>
        <taxon>BOP clade</taxon>
        <taxon>Pooideae</taxon>
        <taxon>Triticodae</taxon>
        <taxon>Triticeae</taxon>
        <taxon>Triticinae</taxon>
        <taxon>Triticum</taxon>
    </lineage>
</organism>
<feature type="transmembrane region" description="Helical" evidence="8">
    <location>
        <begin position="570"/>
        <end position="591"/>
    </location>
</feature>
<evidence type="ECO:0000256" key="7">
    <source>
        <dbReference type="PROSITE-ProRule" id="PRU00023"/>
    </source>
</evidence>
<evidence type="ECO:0000256" key="2">
    <source>
        <dbReference type="ARBA" id="ARBA00022692"/>
    </source>
</evidence>
<dbReference type="OMA" id="FASIMDM"/>
<feature type="domain" description="PGG" evidence="9">
    <location>
        <begin position="455"/>
        <end position="563"/>
    </location>
</feature>
<dbReference type="Pfam" id="PF13962">
    <property type="entry name" value="PGG"/>
    <property type="match status" value="1"/>
</dbReference>
<dbReference type="PROSITE" id="PS50088">
    <property type="entry name" value="ANK_REPEAT"/>
    <property type="match status" value="2"/>
</dbReference>
<comment type="subcellular location">
    <subcellularLocation>
        <location evidence="1">Membrane</location>
        <topology evidence="1">Multi-pass membrane protein</topology>
    </subcellularLocation>
</comment>
<keyword evidence="11" id="KW-1185">Reference proteome</keyword>
<feature type="transmembrane region" description="Helical" evidence="8">
    <location>
        <begin position="538"/>
        <end position="564"/>
    </location>
</feature>
<sequence length="643" mass="70025">MGSQNKMRASESARELLMMAAREGDSARLNHLLGNHDATVVVPMPEVVVNIHDIDSLTVSRVEDSVLHVVAASARGDNAEFLESASVIHSKAKHLLDASNSKGDTPLHCAARAGRIKMVSHIIYLATAEEGGDARVKAVLRKQNKKGETALHEALRLADRKMARAMVDTLMEVDAELARLPIANGTSPLYLAVSLGRDDIAELLYSKDKELSYSGPDGQNVLHVAVLRSQGMTNKLLEWNMDLCKQGDQRNGSTPLHFAASCGFDQAVASLINADKYSAYRPDNTGSFPIHVASKASVVRVLLEKCPDCLELQDAQGRTFLHVVIRDKKGTLFRFVSGLFRASHQVLRFASIMDMHDNEGNTCLHLAVLAGSVPTLHCLLGNKEIQMNLPNNNGQTALDLALHKRPKGSVHFGLDSWYQIHSLLVATGAKYGAHLKEHGPILNEKEEEDKINGYTPTIGIVSALLVTVSFTAAFTVPGGYRGEDAQQKGGTPVLAQNYSFVVFIVANNLALLCSALSLASLMYAGFTSIDLRIRSKAFVLSIVFLNSSGRSMVAAFSVGIYAVLAPVARAVALITMACSTIMLLDIGWFVYMATAAQLVHFNRLRMRQCFRFALTMVATLLVSLWPYAITVSILIYTRIYGIH</sequence>
<dbReference type="Pfam" id="PF00023">
    <property type="entry name" value="Ank"/>
    <property type="match status" value="3"/>
</dbReference>
<dbReference type="Gramene" id="TRITD5Av1G195490.1">
    <property type="protein sequence ID" value="TRITD5Av1G195490.1"/>
    <property type="gene ID" value="TRITD5Av1G195490"/>
</dbReference>
<dbReference type="SMART" id="SM00248">
    <property type="entry name" value="ANK"/>
    <property type="match status" value="6"/>
</dbReference>
<name>A0A9R0TW34_TRITD</name>
<feature type="transmembrane region" description="Helical" evidence="8">
    <location>
        <begin position="612"/>
        <end position="636"/>
    </location>
</feature>
<dbReference type="Pfam" id="PF12796">
    <property type="entry name" value="Ank_2"/>
    <property type="match status" value="1"/>
</dbReference>
<evidence type="ECO:0000256" key="1">
    <source>
        <dbReference type="ARBA" id="ARBA00004141"/>
    </source>
</evidence>
<dbReference type="Proteomes" id="UP000324705">
    <property type="component" value="Chromosome 5A"/>
</dbReference>
<evidence type="ECO:0000259" key="9">
    <source>
        <dbReference type="Pfam" id="PF13962"/>
    </source>
</evidence>
<dbReference type="PROSITE" id="PS50297">
    <property type="entry name" value="ANK_REP_REGION"/>
    <property type="match status" value="1"/>
</dbReference>
<reference evidence="10 11" key="1">
    <citation type="submission" date="2017-09" db="EMBL/GenBank/DDBJ databases">
        <authorList>
            <consortium name="International Durum Wheat Genome Sequencing Consortium (IDWGSC)"/>
            <person name="Milanesi L."/>
        </authorList>
    </citation>
    <scope>NUCLEOTIDE SEQUENCE [LARGE SCALE GENOMIC DNA]</scope>
    <source>
        <strain evidence="11">cv. Svevo</strain>
    </source>
</reference>
<gene>
    <name evidence="10" type="ORF">TRITD_5Av1G195490</name>
</gene>
<dbReference type="AlphaFoldDB" id="A0A9R0TW34"/>
<feature type="repeat" description="ANK" evidence="7">
    <location>
        <begin position="184"/>
        <end position="216"/>
    </location>
</feature>
<feature type="transmembrane region" description="Helical" evidence="8">
    <location>
        <begin position="458"/>
        <end position="480"/>
    </location>
</feature>
<dbReference type="SUPFAM" id="SSF48403">
    <property type="entry name" value="Ankyrin repeat"/>
    <property type="match status" value="2"/>
</dbReference>
<protein>
    <recommendedName>
        <fullName evidence="9">PGG domain-containing protein</fullName>
    </recommendedName>
</protein>
<dbReference type="GO" id="GO:0005886">
    <property type="term" value="C:plasma membrane"/>
    <property type="evidence" value="ECO:0007669"/>
    <property type="project" value="TreeGrafter"/>
</dbReference>
<evidence type="ECO:0000256" key="5">
    <source>
        <dbReference type="ARBA" id="ARBA00023043"/>
    </source>
</evidence>
<feature type="transmembrane region" description="Helical" evidence="8">
    <location>
        <begin position="500"/>
        <end position="526"/>
    </location>
</feature>
<keyword evidence="4 8" id="KW-1133">Transmembrane helix</keyword>
<dbReference type="Gene3D" id="1.25.40.20">
    <property type="entry name" value="Ankyrin repeat-containing domain"/>
    <property type="match status" value="3"/>
</dbReference>
<keyword evidence="2 8" id="KW-0812">Transmembrane</keyword>
<evidence type="ECO:0000256" key="6">
    <source>
        <dbReference type="ARBA" id="ARBA00023136"/>
    </source>
</evidence>
<keyword evidence="6 8" id="KW-0472">Membrane</keyword>
<dbReference type="PANTHER" id="PTHR24186:SF50">
    <property type="entry name" value="ANKYRIN REPEAT-CONTAINING PROTEIN ITN1-LIKE ISOFORM X1"/>
    <property type="match status" value="1"/>
</dbReference>
<dbReference type="InterPro" id="IPR036770">
    <property type="entry name" value="Ankyrin_rpt-contain_sf"/>
</dbReference>
<proteinExistence type="predicted"/>
<keyword evidence="3" id="KW-0677">Repeat</keyword>
<evidence type="ECO:0000256" key="8">
    <source>
        <dbReference type="SAM" id="Phobius"/>
    </source>
</evidence>
<dbReference type="InterPro" id="IPR002110">
    <property type="entry name" value="Ankyrin_rpt"/>
</dbReference>
<feature type="repeat" description="ANK" evidence="7">
    <location>
        <begin position="102"/>
        <end position="123"/>
    </location>
</feature>